<keyword evidence="4" id="KW-0597">Phosphoprotein</keyword>
<dbReference type="RefSeq" id="WP_245758421.1">
    <property type="nucleotide sequence ID" value="NZ_FOVI01000001.1"/>
</dbReference>
<keyword evidence="11" id="KW-0812">Transmembrane</keyword>
<dbReference type="PANTHER" id="PTHR43065:SF10">
    <property type="entry name" value="PEROXIDE STRESS-ACTIVATED HISTIDINE KINASE MAK3"/>
    <property type="match status" value="1"/>
</dbReference>
<evidence type="ECO:0000256" key="1">
    <source>
        <dbReference type="ARBA" id="ARBA00000085"/>
    </source>
</evidence>
<dbReference type="Gene3D" id="3.30.565.10">
    <property type="entry name" value="Histidine kinase-like ATPase, C-terminal domain"/>
    <property type="match status" value="1"/>
</dbReference>
<comment type="catalytic activity">
    <reaction evidence="1">
        <text>ATP + protein L-histidine = ADP + protein N-phospho-L-histidine.</text>
        <dbReference type="EC" id="2.7.13.3"/>
    </reaction>
</comment>
<dbReference type="GO" id="GO:0000155">
    <property type="term" value="F:phosphorelay sensor kinase activity"/>
    <property type="evidence" value="ECO:0007669"/>
    <property type="project" value="InterPro"/>
</dbReference>
<dbReference type="Gene3D" id="6.10.340.10">
    <property type="match status" value="1"/>
</dbReference>
<feature type="coiled-coil region" evidence="10">
    <location>
        <begin position="226"/>
        <end position="272"/>
    </location>
</feature>
<evidence type="ECO:0000313" key="15">
    <source>
        <dbReference type="Proteomes" id="UP000199036"/>
    </source>
</evidence>
<dbReference type="SUPFAM" id="SSF55874">
    <property type="entry name" value="ATPase domain of HSP90 chaperone/DNA topoisomerase II/histidine kinase"/>
    <property type="match status" value="1"/>
</dbReference>
<dbReference type="Gene3D" id="1.10.287.130">
    <property type="match status" value="1"/>
</dbReference>
<keyword evidence="6" id="KW-0547">Nucleotide-binding</keyword>
<dbReference type="InterPro" id="IPR036890">
    <property type="entry name" value="HATPase_C_sf"/>
</dbReference>
<reference evidence="15" key="1">
    <citation type="submission" date="2016-10" db="EMBL/GenBank/DDBJ databases">
        <authorList>
            <person name="Varghese N."/>
            <person name="Submissions S."/>
        </authorList>
    </citation>
    <scope>NUCLEOTIDE SEQUENCE [LARGE SCALE GENOMIC DNA]</scope>
    <source>
        <strain evidence="15">DS-12</strain>
    </source>
</reference>
<dbReference type="PANTHER" id="PTHR43065">
    <property type="entry name" value="SENSOR HISTIDINE KINASE"/>
    <property type="match status" value="1"/>
</dbReference>
<dbReference type="Pfam" id="PF00512">
    <property type="entry name" value="HisKA"/>
    <property type="match status" value="1"/>
</dbReference>
<dbReference type="InterPro" id="IPR003594">
    <property type="entry name" value="HATPase_dom"/>
</dbReference>
<feature type="transmembrane region" description="Helical" evidence="11">
    <location>
        <begin position="16"/>
        <end position="37"/>
    </location>
</feature>
<dbReference type="SUPFAM" id="SSF47384">
    <property type="entry name" value="Homodimeric domain of signal transducing histidine kinase"/>
    <property type="match status" value="1"/>
</dbReference>
<comment type="subcellular location">
    <subcellularLocation>
        <location evidence="2">Membrane</location>
    </subcellularLocation>
</comment>
<evidence type="ECO:0000256" key="2">
    <source>
        <dbReference type="ARBA" id="ARBA00004370"/>
    </source>
</evidence>
<feature type="domain" description="HAMP" evidence="13">
    <location>
        <begin position="211"/>
        <end position="264"/>
    </location>
</feature>
<dbReference type="Proteomes" id="UP000199036">
    <property type="component" value="Unassembled WGS sequence"/>
</dbReference>
<keyword evidence="7 14" id="KW-0418">Kinase</keyword>
<gene>
    <name evidence="14" type="ORF">SAMN05421741_101224</name>
</gene>
<dbReference type="GO" id="GO:0005524">
    <property type="term" value="F:ATP binding"/>
    <property type="evidence" value="ECO:0007669"/>
    <property type="project" value="UniProtKB-KW"/>
</dbReference>
<evidence type="ECO:0000256" key="7">
    <source>
        <dbReference type="ARBA" id="ARBA00022777"/>
    </source>
</evidence>
<dbReference type="PROSITE" id="PS50109">
    <property type="entry name" value="HIS_KIN"/>
    <property type="match status" value="1"/>
</dbReference>
<dbReference type="SMART" id="SM00388">
    <property type="entry name" value="HisKA"/>
    <property type="match status" value="1"/>
</dbReference>
<evidence type="ECO:0000256" key="4">
    <source>
        <dbReference type="ARBA" id="ARBA00022553"/>
    </source>
</evidence>
<dbReference type="STRING" id="913024.SAMN05421741_101224"/>
<keyword evidence="10" id="KW-0175">Coiled coil</keyword>
<keyword evidence="11" id="KW-1133">Transmembrane helix</keyword>
<evidence type="ECO:0000256" key="10">
    <source>
        <dbReference type="SAM" id="Coils"/>
    </source>
</evidence>
<name>A0A1I4WHC6_9FLAO</name>
<dbReference type="AlphaFoldDB" id="A0A1I4WHC6"/>
<dbReference type="InterPro" id="IPR003660">
    <property type="entry name" value="HAMP_dom"/>
</dbReference>
<evidence type="ECO:0000256" key="8">
    <source>
        <dbReference type="ARBA" id="ARBA00022840"/>
    </source>
</evidence>
<proteinExistence type="predicted"/>
<keyword evidence="11" id="KW-0472">Membrane</keyword>
<dbReference type="InterPro" id="IPR003661">
    <property type="entry name" value="HisK_dim/P_dom"/>
</dbReference>
<dbReference type="SMART" id="SM00387">
    <property type="entry name" value="HATPase_c"/>
    <property type="match status" value="1"/>
</dbReference>
<evidence type="ECO:0000259" key="12">
    <source>
        <dbReference type="PROSITE" id="PS50109"/>
    </source>
</evidence>
<evidence type="ECO:0000256" key="5">
    <source>
        <dbReference type="ARBA" id="ARBA00022679"/>
    </source>
</evidence>
<dbReference type="CDD" id="cd00082">
    <property type="entry name" value="HisKA"/>
    <property type="match status" value="1"/>
</dbReference>
<dbReference type="EMBL" id="FOVI01000001">
    <property type="protein sequence ID" value="SFN12815.1"/>
    <property type="molecule type" value="Genomic_DNA"/>
</dbReference>
<evidence type="ECO:0000256" key="9">
    <source>
        <dbReference type="ARBA" id="ARBA00023012"/>
    </source>
</evidence>
<keyword evidence="8" id="KW-0067">ATP-binding</keyword>
<dbReference type="GO" id="GO:0016020">
    <property type="term" value="C:membrane"/>
    <property type="evidence" value="ECO:0007669"/>
    <property type="project" value="UniProtKB-SubCell"/>
</dbReference>
<evidence type="ECO:0000256" key="3">
    <source>
        <dbReference type="ARBA" id="ARBA00012438"/>
    </source>
</evidence>
<dbReference type="PRINTS" id="PR00344">
    <property type="entry name" value="BCTRLSENSOR"/>
</dbReference>
<keyword evidence="9" id="KW-0902">Two-component regulatory system</keyword>
<dbReference type="EC" id="2.7.13.3" evidence="3"/>
<accession>A0A1I4WHC6</accession>
<protein>
    <recommendedName>
        <fullName evidence="3">histidine kinase</fullName>
        <ecNumber evidence="3">2.7.13.3</ecNumber>
    </recommendedName>
</protein>
<dbReference type="InterPro" id="IPR004358">
    <property type="entry name" value="Sig_transdc_His_kin-like_C"/>
</dbReference>
<dbReference type="Pfam" id="PF02518">
    <property type="entry name" value="HATPase_c"/>
    <property type="match status" value="1"/>
</dbReference>
<sequence>MAKPFNIQSTSLRVRIFIAMIFLTIVSSVLIAMVTIYQFKKEARNYHQDRLIRKEDAVNEHLNFILQTTDIPVTTENLPLIFKDKIFELSSIHNIQINIYDLKGNLLITSKGNFIVDKINNEVISPNILKIIETTSTKRFIDLRIIDGVTYRSAYNYIKDNQFKPLGIISMPVAEETSFYDAQVNSFLILFAQIYIFVIILAIILAFILSSYITKTIQLISDRIQKTNINRRNEKIKVENASYEIEALINSYNQMVDKLEESAEKLAQSQREMAWREMAKQVAHEIKNPLTPMKLSVQSFQRKFNPEDPNVNGKIKDFCETMVQQIDTMSAVASAFSNFASMPAQENTTLNVVKVVQLALDIFNEDFINFESTEDEIIAIFDQSQIIRIINNLVKNAIEGIPNYEPFPRISVKVKREGQSVLITVSDNGSGIPEDIKDKIFEPKFTTKTSGMGLGLAMIKNMIESYGGSIRFESVLNKGTTFYVKLPISN</sequence>
<evidence type="ECO:0000259" key="13">
    <source>
        <dbReference type="PROSITE" id="PS50885"/>
    </source>
</evidence>
<feature type="domain" description="Histidine kinase" evidence="12">
    <location>
        <begin position="281"/>
        <end position="490"/>
    </location>
</feature>
<organism evidence="14 15">
    <name type="scientific">Paenimyroides ummariense</name>
    <dbReference type="NCBI Taxonomy" id="913024"/>
    <lineage>
        <taxon>Bacteria</taxon>
        <taxon>Pseudomonadati</taxon>
        <taxon>Bacteroidota</taxon>
        <taxon>Flavobacteriia</taxon>
        <taxon>Flavobacteriales</taxon>
        <taxon>Flavobacteriaceae</taxon>
        <taxon>Paenimyroides</taxon>
    </lineage>
</organism>
<dbReference type="CDD" id="cd00075">
    <property type="entry name" value="HATPase"/>
    <property type="match status" value="1"/>
</dbReference>
<dbReference type="InterPro" id="IPR036097">
    <property type="entry name" value="HisK_dim/P_sf"/>
</dbReference>
<feature type="transmembrane region" description="Helical" evidence="11">
    <location>
        <begin position="187"/>
        <end position="213"/>
    </location>
</feature>
<dbReference type="InterPro" id="IPR005467">
    <property type="entry name" value="His_kinase_dom"/>
</dbReference>
<evidence type="ECO:0000256" key="6">
    <source>
        <dbReference type="ARBA" id="ARBA00022741"/>
    </source>
</evidence>
<evidence type="ECO:0000256" key="11">
    <source>
        <dbReference type="SAM" id="Phobius"/>
    </source>
</evidence>
<evidence type="ECO:0000313" key="14">
    <source>
        <dbReference type="EMBL" id="SFN12815.1"/>
    </source>
</evidence>
<keyword evidence="5" id="KW-0808">Transferase</keyword>
<keyword evidence="15" id="KW-1185">Reference proteome</keyword>
<dbReference type="PROSITE" id="PS50885">
    <property type="entry name" value="HAMP"/>
    <property type="match status" value="1"/>
</dbReference>